<dbReference type="GO" id="GO:0003700">
    <property type="term" value="F:DNA-binding transcription factor activity"/>
    <property type="evidence" value="ECO:0007669"/>
    <property type="project" value="InterPro"/>
</dbReference>
<dbReference type="PROSITE" id="PS50110">
    <property type="entry name" value="RESPONSE_REGULATORY"/>
    <property type="match status" value="1"/>
</dbReference>
<keyword evidence="14" id="KW-1185">Reference proteome</keyword>
<keyword evidence="7 9" id="KW-0010">Activator</keyword>
<dbReference type="AlphaFoldDB" id="A4BHP1"/>
<comment type="caution">
    <text evidence="13">The sequence shown here is derived from an EMBL/GenBank/DDBJ whole genome shotgun (WGS) entry which is preliminary data.</text>
</comment>
<dbReference type="STRING" id="314283.MED297_09156"/>
<keyword evidence="4 9" id="KW-0902">Two-component regulatory system</keyword>
<dbReference type="SUPFAM" id="SSF52172">
    <property type="entry name" value="CheY-like"/>
    <property type="match status" value="1"/>
</dbReference>
<dbReference type="InterPro" id="IPR048714">
    <property type="entry name" value="DpiA-like_HTH"/>
</dbReference>
<sequence>MNALRTIRTIIVEDDPQVAEIQRRFLEKIDGIELVGIAHSMAEADDLVDIFKPDLALLDVHFPEGNGLDLLRQWRADHRDVDVILITAANEVDTLRSALHAGVFEFILKPLVLQRLVDAIERFRSHLTTLEQLDTLDQSGLDTLIIPPGDSQTGKASKSPTRLPKGIDALTLETIEQQMQSGEALTAEEVGQAIGSSRTTARRYLEYLVGQERLRAEVNYGTVGRPERRYRINA</sequence>
<dbReference type="EMBL" id="AAOE01000022">
    <property type="protein sequence ID" value="EAR08296.1"/>
    <property type="molecule type" value="Genomic_DNA"/>
</dbReference>
<dbReference type="InterPro" id="IPR051271">
    <property type="entry name" value="2C-system_Tx_regulators"/>
</dbReference>
<feature type="domain" description="Response regulatory" evidence="12">
    <location>
        <begin position="8"/>
        <end position="124"/>
    </location>
</feature>
<evidence type="ECO:0000256" key="4">
    <source>
        <dbReference type="ARBA" id="ARBA00023012"/>
    </source>
</evidence>
<dbReference type="Proteomes" id="UP000005953">
    <property type="component" value="Unassembled WGS sequence"/>
</dbReference>
<dbReference type="Pfam" id="PF00072">
    <property type="entry name" value="Response_reg"/>
    <property type="match status" value="1"/>
</dbReference>
<protein>
    <recommendedName>
        <fullName evidence="9">Transcriptional regulatory protein</fullName>
    </recommendedName>
</protein>
<gene>
    <name evidence="13" type="ORF">MED297_09156</name>
</gene>
<evidence type="ECO:0000256" key="1">
    <source>
        <dbReference type="ARBA" id="ARBA00004496"/>
    </source>
</evidence>
<dbReference type="RefSeq" id="WP_008046076.1">
    <property type="nucleotide sequence ID" value="NZ_CH724152.1"/>
</dbReference>
<evidence type="ECO:0000256" key="9">
    <source>
        <dbReference type="PIRNR" id="PIRNR006171"/>
    </source>
</evidence>
<evidence type="ECO:0000256" key="5">
    <source>
        <dbReference type="ARBA" id="ARBA00023015"/>
    </source>
</evidence>
<keyword evidence="5 9" id="KW-0805">Transcription regulation</keyword>
<dbReference type="GO" id="GO:0000156">
    <property type="term" value="F:phosphorelay response regulator activity"/>
    <property type="evidence" value="ECO:0007669"/>
    <property type="project" value="TreeGrafter"/>
</dbReference>
<keyword evidence="2 9" id="KW-0963">Cytoplasm</keyword>
<feature type="modified residue" description="4-aspartylphosphate" evidence="10">
    <location>
        <position position="59"/>
    </location>
</feature>
<proteinExistence type="predicted"/>
<organism evidence="13 14">
    <name type="scientific">Reinekea blandensis MED297</name>
    <dbReference type="NCBI Taxonomy" id="314283"/>
    <lineage>
        <taxon>Bacteria</taxon>
        <taxon>Pseudomonadati</taxon>
        <taxon>Pseudomonadota</taxon>
        <taxon>Gammaproteobacteria</taxon>
        <taxon>Oceanospirillales</taxon>
        <taxon>Saccharospirillaceae</taxon>
        <taxon>Reinekea</taxon>
    </lineage>
</organism>
<evidence type="ECO:0000256" key="7">
    <source>
        <dbReference type="ARBA" id="ARBA00023159"/>
    </source>
</evidence>
<accession>A4BHP1</accession>
<reference evidence="13 14" key="1">
    <citation type="submission" date="2006-02" db="EMBL/GenBank/DDBJ databases">
        <authorList>
            <person name="Pinhassi J."/>
            <person name="Pedros-Alio C."/>
            <person name="Ferriera S."/>
            <person name="Johnson J."/>
            <person name="Kravitz S."/>
            <person name="Halpern A."/>
            <person name="Remington K."/>
            <person name="Beeson K."/>
            <person name="Tran B."/>
            <person name="Rogers Y.-H."/>
            <person name="Friedman R."/>
            <person name="Venter J.C."/>
        </authorList>
    </citation>
    <scope>NUCLEOTIDE SEQUENCE [LARGE SCALE GENOMIC DNA]</scope>
    <source>
        <strain evidence="13 14">MED297</strain>
    </source>
</reference>
<evidence type="ECO:0000256" key="8">
    <source>
        <dbReference type="ARBA" id="ARBA00023163"/>
    </source>
</evidence>
<evidence type="ECO:0000313" key="13">
    <source>
        <dbReference type="EMBL" id="EAR08296.1"/>
    </source>
</evidence>
<evidence type="ECO:0000313" key="14">
    <source>
        <dbReference type="Proteomes" id="UP000005953"/>
    </source>
</evidence>
<name>A4BHP1_9GAMM</name>
<keyword evidence="8 9" id="KW-0804">Transcription</keyword>
<keyword evidence="3 10" id="KW-0597">Phosphoprotein</keyword>
<dbReference type="Pfam" id="PF20714">
    <property type="entry name" value="HTH_64"/>
    <property type="match status" value="1"/>
</dbReference>
<dbReference type="GO" id="GO:0005737">
    <property type="term" value="C:cytoplasm"/>
    <property type="evidence" value="ECO:0007669"/>
    <property type="project" value="UniProtKB-SubCell"/>
</dbReference>
<comment type="subcellular location">
    <subcellularLocation>
        <location evidence="1 9">Cytoplasm</location>
    </subcellularLocation>
</comment>
<dbReference type="OrthoDB" id="9802426at2"/>
<evidence type="ECO:0000256" key="3">
    <source>
        <dbReference type="ARBA" id="ARBA00022553"/>
    </source>
</evidence>
<dbReference type="InterPro" id="IPR024187">
    <property type="entry name" value="Sig_transdc_resp-reg_cit/mal"/>
</dbReference>
<evidence type="ECO:0000256" key="11">
    <source>
        <dbReference type="SAM" id="MobiDB-lite"/>
    </source>
</evidence>
<feature type="region of interest" description="Disordered" evidence="11">
    <location>
        <begin position="144"/>
        <end position="163"/>
    </location>
</feature>
<evidence type="ECO:0000256" key="2">
    <source>
        <dbReference type="ARBA" id="ARBA00022490"/>
    </source>
</evidence>
<dbReference type="PIRSF" id="PIRSF006171">
    <property type="entry name" value="RR_citrat_malat"/>
    <property type="match status" value="1"/>
</dbReference>
<dbReference type="PANTHER" id="PTHR45526:SF1">
    <property type="entry name" value="TRANSCRIPTIONAL REGULATORY PROTEIN DCUR-RELATED"/>
    <property type="match status" value="1"/>
</dbReference>
<feature type="compositionally biased region" description="Polar residues" evidence="11">
    <location>
        <begin position="150"/>
        <end position="160"/>
    </location>
</feature>
<dbReference type="HOGENOM" id="CLU_000445_39_0_6"/>
<dbReference type="InterPro" id="IPR011006">
    <property type="entry name" value="CheY-like_superfamily"/>
</dbReference>
<dbReference type="Gene3D" id="3.40.50.2300">
    <property type="match status" value="1"/>
</dbReference>
<keyword evidence="6 9" id="KW-0238">DNA-binding</keyword>
<evidence type="ECO:0000256" key="10">
    <source>
        <dbReference type="PROSITE-ProRule" id="PRU00169"/>
    </source>
</evidence>
<dbReference type="PANTHER" id="PTHR45526">
    <property type="entry name" value="TRANSCRIPTIONAL REGULATORY PROTEIN DPIA"/>
    <property type="match status" value="1"/>
</dbReference>
<evidence type="ECO:0000256" key="6">
    <source>
        <dbReference type="ARBA" id="ARBA00023125"/>
    </source>
</evidence>
<evidence type="ECO:0000259" key="12">
    <source>
        <dbReference type="PROSITE" id="PS50110"/>
    </source>
</evidence>
<dbReference type="InterPro" id="IPR001789">
    <property type="entry name" value="Sig_transdc_resp-reg_receiver"/>
</dbReference>
<dbReference type="SMART" id="SM00448">
    <property type="entry name" value="REC"/>
    <property type="match status" value="1"/>
</dbReference>
<dbReference type="GO" id="GO:0003677">
    <property type="term" value="F:DNA binding"/>
    <property type="evidence" value="ECO:0007669"/>
    <property type="project" value="UniProtKB-KW"/>
</dbReference>